<proteinExistence type="predicted"/>
<dbReference type="RefSeq" id="WP_229330881.1">
    <property type="nucleotide sequence ID" value="NZ_AP025183.1"/>
</dbReference>
<dbReference type="PANTHER" id="PTHR13029:SF18">
    <property type="entry name" value="MYELIN REGULATORY FACTOR HOMOLOG 1"/>
    <property type="match status" value="1"/>
</dbReference>
<dbReference type="PANTHER" id="PTHR13029">
    <property type="match status" value="1"/>
</dbReference>
<keyword evidence="1" id="KW-0175">Coiled coil</keyword>
<name>A0ABM7UWR3_9FLAO</name>
<evidence type="ECO:0000313" key="4">
    <source>
        <dbReference type="Proteomes" id="UP001319865"/>
    </source>
</evidence>
<reference evidence="3 4" key="2">
    <citation type="journal article" date="2022" name="Microorganisms">
        <title>Complete Genome Sequences of Two Flavobacterium ammonificans Strains and a Flavobacterium ammoniigenes Strain of Ammonifying Bacterioplankton Isolated from Surface River Water.</title>
        <authorList>
            <person name="Suda W."/>
            <person name="Ogata Y."/>
            <person name="Shindo C."/>
            <person name="Watanabe K."/>
        </authorList>
    </citation>
    <scope>NUCLEOTIDE SEQUENCE [LARGE SCALE GENOMIC DNA]</scope>
    <source>
        <strain evidence="3 4">GENT11</strain>
    </source>
</reference>
<feature type="coiled-coil region" evidence="1">
    <location>
        <begin position="498"/>
        <end position="540"/>
    </location>
</feature>
<dbReference type="PROSITE" id="PS51688">
    <property type="entry name" value="ICA"/>
    <property type="match status" value="1"/>
</dbReference>
<dbReference type="InterPro" id="IPR030392">
    <property type="entry name" value="S74_ICA"/>
</dbReference>
<evidence type="ECO:0000256" key="1">
    <source>
        <dbReference type="SAM" id="Coils"/>
    </source>
</evidence>
<gene>
    <name evidence="3" type="ORF">GENT11_05080</name>
</gene>
<sequence length="546" mass="60056">MRKIVLFIVFGFELVSAQTGIGTTIPVNKFQVETTLADPATSGATANGNFRLSGTTGSHVLDFGLSSAATYSWLQSRSRSNYGTNFNLVLNPNGGQVGIGTLAPSTTLTVGNPTGTIPGEIMLNPTATTNEGGQITFKRSLSGGTVDWTLDHFGTSNAEARFRIFGGGSETNGLIIRENGNIGIGTASPVDRLDVRSAISVNEIKFRGTDGGDDTDPYRLRKFKIGNLNELQLHLNDDPNEQFTIYGNSCASPAGCVEYSSLMYHYFRSDGDAYHAGRVGIGTTSPQVPLHVATSALQYVNVYGYLNQNQAQGAYTANMNVSYSIQADQRIRAPEFNAISDTRIKKDILPLNTTKQLLDLNKLKVVNYSYIDQVVNGNKQKTGFIAQEVESVNPQFVNQTADFIPSVFALVQSANIENEILNITTEQPHGFQKGDEVKFYAEGKKEIIKTIEEVKSPNEFTIKGWDVPTDNLFVYGKKVTDFRAIDFDQITALSVGAIQELSKQVEKLTRENESLQHRVSNEVQKKQLELEQRVLQLETKFKKKKR</sequence>
<keyword evidence="4" id="KW-1185">Reference proteome</keyword>
<dbReference type="EMBL" id="AP025183">
    <property type="protein sequence ID" value="BDB52196.1"/>
    <property type="molecule type" value="Genomic_DNA"/>
</dbReference>
<dbReference type="Pfam" id="PF13884">
    <property type="entry name" value="Peptidase_S74"/>
    <property type="match status" value="1"/>
</dbReference>
<feature type="domain" description="Peptidase S74" evidence="2">
    <location>
        <begin position="340"/>
        <end position="512"/>
    </location>
</feature>
<protein>
    <recommendedName>
        <fullName evidence="2">Peptidase S74 domain-containing protein</fullName>
    </recommendedName>
</protein>
<dbReference type="InterPro" id="IPR051577">
    <property type="entry name" value="MRF-like"/>
</dbReference>
<reference evidence="3 4" key="1">
    <citation type="journal article" date="2022" name="Int. J. Syst. Evol. Microbiol.">
        <title>Flavobacterium ammonificans sp. nov. and Flavobacterium ammoniigenes sp. nov., ammonifying bacteria isolated from surface river water.</title>
        <authorList>
            <person name="Watanabe K."/>
            <person name="Kitamura T."/>
            <person name="Ogata Y."/>
            <person name="Shindo C."/>
            <person name="Suda W."/>
        </authorList>
    </citation>
    <scope>NUCLEOTIDE SEQUENCE [LARGE SCALE GENOMIC DNA]</scope>
    <source>
        <strain evidence="3 4">GENT11</strain>
    </source>
</reference>
<evidence type="ECO:0000259" key="2">
    <source>
        <dbReference type="PROSITE" id="PS51688"/>
    </source>
</evidence>
<dbReference type="Proteomes" id="UP001319865">
    <property type="component" value="Chromosome"/>
</dbReference>
<organism evidence="3 4">
    <name type="scientific">Flavobacterium ammonificans</name>
    <dbReference type="NCBI Taxonomy" id="1751056"/>
    <lineage>
        <taxon>Bacteria</taxon>
        <taxon>Pseudomonadati</taxon>
        <taxon>Bacteroidota</taxon>
        <taxon>Flavobacteriia</taxon>
        <taxon>Flavobacteriales</taxon>
        <taxon>Flavobacteriaceae</taxon>
        <taxon>Flavobacterium</taxon>
    </lineage>
</organism>
<evidence type="ECO:0000313" key="3">
    <source>
        <dbReference type="EMBL" id="BDB52196.1"/>
    </source>
</evidence>
<accession>A0ABM7UWR3</accession>